<evidence type="ECO:0000256" key="1">
    <source>
        <dbReference type="SAM" id="Coils"/>
    </source>
</evidence>
<evidence type="ECO:0000256" key="2">
    <source>
        <dbReference type="SAM" id="MobiDB-lite"/>
    </source>
</evidence>
<keyword evidence="3" id="KW-1133">Transmembrane helix</keyword>
<proteinExistence type="predicted"/>
<accession>A0ABQ2I266</accession>
<feature type="region of interest" description="Disordered" evidence="2">
    <location>
        <begin position="15"/>
        <end position="48"/>
    </location>
</feature>
<reference evidence="5" key="1">
    <citation type="journal article" date="2019" name="Int. J. Syst. Evol. Microbiol.">
        <title>The Global Catalogue of Microorganisms (GCM) 10K type strain sequencing project: providing services to taxonomists for standard genome sequencing and annotation.</title>
        <authorList>
            <consortium name="The Broad Institute Genomics Platform"/>
            <consortium name="The Broad Institute Genome Sequencing Center for Infectious Disease"/>
            <person name="Wu L."/>
            <person name="Ma J."/>
        </authorList>
    </citation>
    <scope>NUCLEOTIDE SEQUENCE [LARGE SCALE GENOMIC DNA]</scope>
    <source>
        <strain evidence="5">CGMCC 1.6375</strain>
    </source>
</reference>
<gene>
    <name evidence="4" type="ORF">GCM10010967_33970</name>
</gene>
<feature type="transmembrane region" description="Helical" evidence="3">
    <location>
        <begin position="215"/>
        <end position="233"/>
    </location>
</feature>
<feature type="compositionally biased region" description="Pro residues" evidence="2">
    <location>
        <begin position="83"/>
        <end position="92"/>
    </location>
</feature>
<keyword evidence="5" id="KW-1185">Reference proteome</keyword>
<feature type="transmembrane region" description="Helical" evidence="3">
    <location>
        <begin position="245"/>
        <end position="266"/>
    </location>
</feature>
<evidence type="ECO:0000256" key="3">
    <source>
        <dbReference type="SAM" id="Phobius"/>
    </source>
</evidence>
<sequence>MAKLTELIASWFRPRASDENEFYDDEPIQANDTPPQTVQQNPIHPTPVSATRQPYVAAIPAVPAPPTYAQPAPVQAVAAQAPPAQPTYPQPTPIQAAPQPMAQANPRQPVASQPVQELPKVEVPIPYWLEDEDTLRDEGVLFGLSESDPNEKTDIIHKYFSNLAASHIAHIEQHNERIQELNLFIGQKQNRIDELQGRLKNPAARLEGEHHLPRTLIGITLCAAMCIGNFFLIRESLKPAFADNSWIALGVFLAGMFSLFGRISLFHDTDSKVTWKSLLEEIGLPFAAALFVFANVITYQTWWQAFALFVFVFFLFLFAGKLLLSNITVLRNDLKIWLNIRRDRQDYVENNYNWESECQTLQEEIDELRVKKWQVLREQSHSETERDRLFAKRDMLIKLFESEFYLARRMKNELTTRQLNLIQKGK</sequence>
<dbReference type="Proteomes" id="UP000632339">
    <property type="component" value="Unassembled WGS sequence"/>
</dbReference>
<feature type="transmembrane region" description="Helical" evidence="3">
    <location>
        <begin position="278"/>
        <end position="297"/>
    </location>
</feature>
<feature type="region of interest" description="Disordered" evidence="2">
    <location>
        <begin position="80"/>
        <end position="113"/>
    </location>
</feature>
<dbReference type="EMBL" id="BMLI01000002">
    <property type="protein sequence ID" value="GGM97390.1"/>
    <property type="molecule type" value="Genomic_DNA"/>
</dbReference>
<feature type="transmembrane region" description="Helical" evidence="3">
    <location>
        <begin position="303"/>
        <end position="324"/>
    </location>
</feature>
<feature type="compositionally biased region" description="Low complexity" evidence="2">
    <location>
        <begin position="93"/>
        <end position="109"/>
    </location>
</feature>
<keyword evidence="1" id="KW-0175">Coiled coil</keyword>
<name>A0ABQ2I266_9BACT</name>
<keyword evidence="3" id="KW-0472">Membrane</keyword>
<organism evidence="4 5">
    <name type="scientific">Dyadobacter beijingensis</name>
    <dbReference type="NCBI Taxonomy" id="365489"/>
    <lineage>
        <taxon>Bacteria</taxon>
        <taxon>Pseudomonadati</taxon>
        <taxon>Bacteroidota</taxon>
        <taxon>Cytophagia</taxon>
        <taxon>Cytophagales</taxon>
        <taxon>Spirosomataceae</taxon>
        <taxon>Dyadobacter</taxon>
    </lineage>
</organism>
<evidence type="ECO:0000313" key="5">
    <source>
        <dbReference type="Proteomes" id="UP000632339"/>
    </source>
</evidence>
<feature type="coiled-coil region" evidence="1">
    <location>
        <begin position="351"/>
        <end position="378"/>
    </location>
</feature>
<evidence type="ECO:0000313" key="4">
    <source>
        <dbReference type="EMBL" id="GGM97390.1"/>
    </source>
</evidence>
<comment type="caution">
    <text evidence="4">The sequence shown here is derived from an EMBL/GenBank/DDBJ whole genome shotgun (WGS) entry which is preliminary data.</text>
</comment>
<dbReference type="RefSeq" id="WP_019939983.1">
    <property type="nucleotide sequence ID" value="NZ_BMLI01000002.1"/>
</dbReference>
<protein>
    <submittedName>
        <fullName evidence="4">Uncharacterized protein</fullName>
    </submittedName>
</protein>
<keyword evidence="3" id="KW-0812">Transmembrane</keyword>
<feature type="compositionally biased region" description="Polar residues" evidence="2">
    <location>
        <begin position="30"/>
        <end position="48"/>
    </location>
</feature>